<keyword evidence="3" id="KW-1185">Reference proteome</keyword>
<sequence>MEEMSKETRGCDPRMAVSRVKTICNVISPISVKLRQLLTDVHLILIRLRIWQALRWTYLGARKEFQHNLQTASKHLKRTLFVYCNVGHRIVSTASLKQGVSSEKSANDHNVEAGPGGWDIIGSASFQRNVESEKRTWRHTPGPGGQQSQLVNMKKSFS</sequence>
<dbReference type="Proteomes" id="UP000183832">
    <property type="component" value="Unassembled WGS sequence"/>
</dbReference>
<accession>A0A1J1I6K9</accession>
<evidence type="ECO:0000256" key="1">
    <source>
        <dbReference type="SAM" id="MobiDB-lite"/>
    </source>
</evidence>
<proteinExistence type="predicted"/>
<evidence type="ECO:0000313" key="3">
    <source>
        <dbReference type="Proteomes" id="UP000183832"/>
    </source>
</evidence>
<reference evidence="2 3" key="1">
    <citation type="submission" date="2015-04" db="EMBL/GenBank/DDBJ databases">
        <authorList>
            <person name="Syromyatnikov M.Y."/>
            <person name="Popov V.N."/>
        </authorList>
    </citation>
    <scope>NUCLEOTIDE SEQUENCE [LARGE SCALE GENOMIC DNA]</scope>
</reference>
<organism evidence="2 3">
    <name type="scientific">Clunio marinus</name>
    <dbReference type="NCBI Taxonomy" id="568069"/>
    <lineage>
        <taxon>Eukaryota</taxon>
        <taxon>Metazoa</taxon>
        <taxon>Ecdysozoa</taxon>
        <taxon>Arthropoda</taxon>
        <taxon>Hexapoda</taxon>
        <taxon>Insecta</taxon>
        <taxon>Pterygota</taxon>
        <taxon>Neoptera</taxon>
        <taxon>Endopterygota</taxon>
        <taxon>Diptera</taxon>
        <taxon>Nematocera</taxon>
        <taxon>Chironomoidea</taxon>
        <taxon>Chironomidae</taxon>
        <taxon>Clunio</taxon>
    </lineage>
</organism>
<dbReference type="AlphaFoldDB" id="A0A1J1I6K9"/>
<name>A0A1J1I6K9_9DIPT</name>
<protein>
    <submittedName>
        <fullName evidence="2">CLUMA_CG008831, isoform A</fullName>
    </submittedName>
</protein>
<evidence type="ECO:0000313" key="2">
    <source>
        <dbReference type="EMBL" id="CRK95370.1"/>
    </source>
</evidence>
<gene>
    <name evidence="2" type="ORF">CLUMA_CG008831</name>
</gene>
<feature type="region of interest" description="Disordered" evidence="1">
    <location>
        <begin position="135"/>
        <end position="158"/>
    </location>
</feature>
<dbReference type="EMBL" id="CVRI01000041">
    <property type="protein sequence ID" value="CRK95370.1"/>
    <property type="molecule type" value="Genomic_DNA"/>
</dbReference>